<sequence>MTPADEPEIARCADMARKLASCDHVTVLLLSDNGSRMRRVFSSMPPVFPTYGSKPVPAGNWVQQIIERKKPALFAGAEAIRATFPDHELILANDIHTVLNVPLVSQSTLIGSLNCLYVSCPAPEDFKHLARDIQGAMSDALSQLFPR</sequence>
<feature type="domain" description="GAF" evidence="1">
    <location>
        <begin position="12"/>
        <end position="126"/>
    </location>
</feature>
<dbReference type="EMBL" id="JAPJZH010000011">
    <property type="protein sequence ID" value="MDA4847246.1"/>
    <property type="molecule type" value="Genomic_DNA"/>
</dbReference>
<gene>
    <name evidence="2" type="ORF">OOZ53_17935</name>
</gene>
<dbReference type="InterPro" id="IPR029016">
    <property type="entry name" value="GAF-like_dom_sf"/>
</dbReference>
<dbReference type="Pfam" id="PF01590">
    <property type="entry name" value="GAF"/>
    <property type="match status" value="1"/>
</dbReference>
<dbReference type="InterPro" id="IPR003018">
    <property type="entry name" value="GAF"/>
</dbReference>
<reference evidence="2" key="1">
    <citation type="submission" date="2022-11" db="EMBL/GenBank/DDBJ databases">
        <title>Hoeflea poritis sp. nov., isolated from scleractinian coral Porites lutea.</title>
        <authorList>
            <person name="Zhang G."/>
            <person name="Wei Q."/>
            <person name="Cai L."/>
        </authorList>
    </citation>
    <scope>NUCLEOTIDE SEQUENCE</scope>
    <source>
        <strain evidence="2">E7-10</strain>
    </source>
</reference>
<dbReference type="Gene3D" id="3.30.450.40">
    <property type="match status" value="1"/>
</dbReference>
<keyword evidence="3" id="KW-1185">Reference proteome</keyword>
<protein>
    <submittedName>
        <fullName evidence="2">GAF domain-containing protein</fullName>
    </submittedName>
</protein>
<comment type="caution">
    <text evidence="2">The sequence shown here is derived from an EMBL/GenBank/DDBJ whole genome shotgun (WGS) entry which is preliminary data.</text>
</comment>
<accession>A0ABT4VRB5</accession>
<evidence type="ECO:0000259" key="1">
    <source>
        <dbReference type="Pfam" id="PF01590"/>
    </source>
</evidence>
<proteinExistence type="predicted"/>
<evidence type="ECO:0000313" key="2">
    <source>
        <dbReference type="EMBL" id="MDA4847246.1"/>
    </source>
</evidence>
<evidence type="ECO:0000313" key="3">
    <source>
        <dbReference type="Proteomes" id="UP001148313"/>
    </source>
</evidence>
<name>A0ABT4VRB5_9HYPH</name>
<organism evidence="2 3">
    <name type="scientific">Hoeflea poritis</name>
    <dbReference type="NCBI Taxonomy" id="2993659"/>
    <lineage>
        <taxon>Bacteria</taxon>
        <taxon>Pseudomonadati</taxon>
        <taxon>Pseudomonadota</taxon>
        <taxon>Alphaproteobacteria</taxon>
        <taxon>Hyphomicrobiales</taxon>
        <taxon>Rhizobiaceae</taxon>
        <taxon>Hoeflea</taxon>
    </lineage>
</organism>
<dbReference type="RefSeq" id="WP_271091056.1">
    <property type="nucleotide sequence ID" value="NZ_JAPJZH010000011.1"/>
</dbReference>
<dbReference type="Proteomes" id="UP001148313">
    <property type="component" value="Unassembled WGS sequence"/>
</dbReference>
<dbReference type="SUPFAM" id="SSF55781">
    <property type="entry name" value="GAF domain-like"/>
    <property type="match status" value="1"/>
</dbReference>